<evidence type="ECO:0000256" key="5">
    <source>
        <dbReference type="ARBA" id="ARBA00022692"/>
    </source>
</evidence>
<accession>A0ABV0BHQ9</accession>
<evidence type="ECO:0000256" key="6">
    <source>
        <dbReference type="ARBA" id="ARBA00023136"/>
    </source>
</evidence>
<gene>
    <name evidence="9" type="ORF">WJT86_05390</name>
</gene>
<keyword evidence="7" id="KW-0998">Cell outer membrane</keyword>
<evidence type="ECO:0000256" key="2">
    <source>
        <dbReference type="ARBA" id="ARBA00007613"/>
    </source>
</evidence>
<dbReference type="EMBL" id="JBBYXI010000002">
    <property type="protein sequence ID" value="MEN3930498.1"/>
    <property type="molecule type" value="Genomic_DNA"/>
</dbReference>
<organism evidence="9 10">
    <name type="scientific">Hohaiivirga grylli</name>
    <dbReference type="NCBI Taxonomy" id="3133970"/>
    <lineage>
        <taxon>Bacteria</taxon>
        <taxon>Pseudomonadati</taxon>
        <taxon>Pseudomonadota</taxon>
        <taxon>Alphaproteobacteria</taxon>
        <taxon>Hyphomicrobiales</taxon>
        <taxon>Methylobacteriaceae</taxon>
        <taxon>Hohaiivirga</taxon>
    </lineage>
</organism>
<evidence type="ECO:0000256" key="8">
    <source>
        <dbReference type="SAM" id="SignalP"/>
    </source>
</evidence>
<evidence type="ECO:0000256" key="7">
    <source>
        <dbReference type="ARBA" id="ARBA00023237"/>
    </source>
</evidence>
<dbReference type="Proteomes" id="UP001418637">
    <property type="component" value="Unassembled WGS sequence"/>
</dbReference>
<dbReference type="Pfam" id="PF02321">
    <property type="entry name" value="OEP"/>
    <property type="match status" value="2"/>
</dbReference>
<proteinExistence type="inferred from homology"/>
<dbReference type="PROSITE" id="PS51257">
    <property type="entry name" value="PROKAR_LIPOPROTEIN"/>
    <property type="match status" value="1"/>
</dbReference>
<comment type="subcellular location">
    <subcellularLocation>
        <location evidence="1">Cell outer membrane</location>
    </subcellularLocation>
</comment>
<comment type="caution">
    <text evidence="9">The sequence shown here is derived from an EMBL/GenBank/DDBJ whole genome shotgun (WGS) entry which is preliminary data.</text>
</comment>
<dbReference type="InterPro" id="IPR051906">
    <property type="entry name" value="TolC-like"/>
</dbReference>
<feature type="chain" id="PRO_5046042318" evidence="8">
    <location>
        <begin position="23"/>
        <end position="458"/>
    </location>
</feature>
<reference evidence="9 10" key="1">
    <citation type="submission" date="2024-04" db="EMBL/GenBank/DDBJ databases">
        <title>A novel species isolated from cricket.</title>
        <authorList>
            <person name="Wang H.-C."/>
        </authorList>
    </citation>
    <scope>NUCLEOTIDE SEQUENCE [LARGE SCALE GENOMIC DNA]</scope>
    <source>
        <strain evidence="9 10">WL0021</strain>
    </source>
</reference>
<name>A0ABV0BHQ9_9HYPH</name>
<evidence type="ECO:0000313" key="10">
    <source>
        <dbReference type="Proteomes" id="UP001418637"/>
    </source>
</evidence>
<dbReference type="SUPFAM" id="SSF56954">
    <property type="entry name" value="Outer membrane efflux proteins (OEP)"/>
    <property type="match status" value="1"/>
</dbReference>
<evidence type="ECO:0000313" key="9">
    <source>
        <dbReference type="EMBL" id="MEN3930498.1"/>
    </source>
</evidence>
<protein>
    <submittedName>
        <fullName evidence="9">TolC family protein</fullName>
    </submittedName>
</protein>
<keyword evidence="4" id="KW-1134">Transmembrane beta strand</keyword>
<dbReference type="InterPro" id="IPR003423">
    <property type="entry name" value="OMP_efflux"/>
</dbReference>
<keyword evidence="10" id="KW-1185">Reference proteome</keyword>
<keyword evidence="6" id="KW-0472">Membrane</keyword>
<dbReference type="Gene3D" id="1.20.1600.10">
    <property type="entry name" value="Outer membrane efflux proteins (OEP)"/>
    <property type="match status" value="1"/>
</dbReference>
<dbReference type="RefSeq" id="WP_346336504.1">
    <property type="nucleotide sequence ID" value="NZ_JBBYXI010000002.1"/>
</dbReference>
<sequence>MKRWVRLLGVASTLTIACHSLAAAQETLPADQQKVTTRKAKAKQPKAQRVVSLEEAIRLAADYSWRSKIAAAQVDVAHARVGQAEAGYYPSIKAQIQTPNGRYDHGYNFRGRDFDDLSQAGVELRYNLVDFGRTKYAAAEAISSYRASDWARQGEDLTVLFETAKAYLDAQHFSSAVSAAEAYVSEIQRLNETIREGVAGGIASQSETARGRLALSNAVNKKKALELQRIRATQRLIALVGQDVKPVAAKNAARLPRGHNIDELTEVAQDLNPAVQARDAAVSSARARIEAEKASRMPRLDVVADYKRALQDVPSSINSSRWDGGIRLQLSVDLYDPSRSPKIAEAHANYNVAWAQWHQEQATVMDSIRALKGDYSIASDQWAISNEAQKQASQTRSFYLEEFRLGQRSLSDLITAETEYFTSRVEALSARYDYYQAILSIYYLAGQPREGLEALKLL</sequence>
<feature type="signal peptide" evidence="8">
    <location>
        <begin position="1"/>
        <end position="22"/>
    </location>
</feature>
<keyword evidence="5" id="KW-0812">Transmembrane</keyword>
<evidence type="ECO:0000256" key="4">
    <source>
        <dbReference type="ARBA" id="ARBA00022452"/>
    </source>
</evidence>
<keyword evidence="3" id="KW-0813">Transport</keyword>
<evidence type="ECO:0000256" key="1">
    <source>
        <dbReference type="ARBA" id="ARBA00004442"/>
    </source>
</evidence>
<dbReference type="PANTHER" id="PTHR30026">
    <property type="entry name" value="OUTER MEMBRANE PROTEIN TOLC"/>
    <property type="match status" value="1"/>
</dbReference>
<dbReference type="PANTHER" id="PTHR30026:SF20">
    <property type="entry name" value="OUTER MEMBRANE PROTEIN TOLC"/>
    <property type="match status" value="1"/>
</dbReference>
<evidence type="ECO:0000256" key="3">
    <source>
        <dbReference type="ARBA" id="ARBA00022448"/>
    </source>
</evidence>
<comment type="similarity">
    <text evidence="2">Belongs to the outer membrane factor (OMF) (TC 1.B.17) family.</text>
</comment>
<keyword evidence="8" id="KW-0732">Signal</keyword>